<accession>A0A9W5TYQ1</accession>
<dbReference type="InterPro" id="IPR011711">
    <property type="entry name" value="GntR_C"/>
</dbReference>
<gene>
    <name evidence="6" type="ORF">GCM10011409_27210</name>
</gene>
<sequence length="213" mass="24688">MTRPVDIAYQFIKQKILDGTFQPAQKLNEIDLSSSIGVSRNTVKKALFKLQQEQLVEIKDNIGANVKSYTLDEVINYFEIREVLEGLVASRATANMTELQLEEMSETLKKMEDHLQNNRYDEYSKLNKVFHGIIYEASQNKQAVDMIKVIKTQLSRYQIRTLLVPGRNQNSFHEHKNILAALKSRDEESVKKEIMKHISNIRNTIRENSSFLL</sequence>
<dbReference type="Pfam" id="PF00392">
    <property type="entry name" value="GntR"/>
    <property type="match status" value="1"/>
</dbReference>
<keyword evidence="1" id="KW-0805">Transcription regulation</keyword>
<evidence type="ECO:0000259" key="5">
    <source>
        <dbReference type="PROSITE" id="PS50949"/>
    </source>
</evidence>
<dbReference type="PANTHER" id="PTHR43537">
    <property type="entry name" value="TRANSCRIPTIONAL REGULATOR, GNTR FAMILY"/>
    <property type="match status" value="1"/>
</dbReference>
<dbReference type="InterPro" id="IPR036390">
    <property type="entry name" value="WH_DNA-bd_sf"/>
</dbReference>
<dbReference type="GO" id="GO:0003700">
    <property type="term" value="F:DNA-binding transcription factor activity"/>
    <property type="evidence" value="ECO:0007669"/>
    <property type="project" value="InterPro"/>
</dbReference>
<dbReference type="PANTHER" id="PTHR43537:SF5">
    <property type="entry name" value="UXU OPERON TRANSCRIPTIONAL REGULATOR"/>
    <property type="match status" value="1"/>
</dbReference>
<evidence type="ECO:0000313" key="6">
    <source>
        <dbReference type="EMBL" id="GGB48215.1"/>
    </source>
</evidence>
<keyword evidence="7" id="KW-1185">Reference proteome</keyword>
<dbReference type="SUPFAM" id="SSF46785">
    <property type="entry name" value="Winged helix' DNA-binding domain"/>
    <property type="match status" value="1"/>
</dbReference>
<dbReference type="Gene3D" id="1.20.120.530">
    <property type="entry name" value="GntR ligand-binding domain-like"/>
    <property type="match status" value="1"/>
</dbReference>
<keyword evidence="4" id="KW-0175">Coiled coil</keyword>
<evidence type="ECO:0000256" key="3">
    <source>
        <dbReference type="ARBA" id="ARBA00023163"/>
    </source>
</evidence>
<dbReference type="SMART" id="SM00345">
    <property type="entry name" value="HTH_GNTR"/>
    <property type="match status" value="1"/>
</dbReference>
<organism evidence="6 7">
    <name type="scientific">Lentibacillus populi</name>
    <dbReference type="NCBI Taxonomy" id="1827502"/>
    <lineage>
        <taxon>Bacteria</taxon>
        <taxon>Bacillati</taxon>
        <taxon>Bacillota</taxon>
        <taxon>Bacilli</taxon>
        <taxon>Bacillales</taxon>
        <taxon>Bacillaceae</taxon>
        <taxon>Lentibacillus</taxon>
    </lineage>
</organism>
<evidence type="ECO:0000313" key="7">
    <source>
        <dbReference type="Proteomes" id="UP000621492"/>
    </source>
</evidence>
<evidence type="ECO:0000256" key="2">
    <source>
        <dbReference type="ARBA" id="ARBA00023125"/>
    </source>
</evidence>
<evidence type="ECO:0000256" key="1">
    <source>
        <dbReference type="ARBA" id="ARBA00023015"/>
    </source>
</evidence>
<dbReference type="RefSeq" id="WP_188725364.1">
    <property type="nucleotide sequence ID" value="NZ_BMJD01000022.1"/>
</dbReference>
<dbReference type="InterPro" id="IPR036388">
    <property type="entry name" value="WH-like_DNA-bd_sf"/>
</dbReference>
<dbReference type="Proteomes" id="UP000621492">
    <property type="component" value="Unassembled WGS sequence"/>
</dbReference>
<dbReference type="PROSITE" id="PS50949">
    <property type="entry name" value="HTH_GNTR"/>
    <property type="match status" value="1"/>
</dbReference>
<proteinExistence type="predicted"/>
<keyword evidence="2" id="KW-0238">DNA-binding</keyword>
<dbReference type="SUPFAM" id="SSF48008">
    <property type="entry name" value="GntR ligand-binding domain-like"/>
    <property type="match status" value="1"/>
</dbReference>
<dbReference type="GO" id="GO:0003677">
    <property type="term" value="F:DNA binding"/>
    <property type="evidence" value="ECO:0007669"/>
    <property type="project" value="UniProtKB-KW"/>
</dbReference>
<reference evidence="6" key="1">
    <citation type="journal article" date="2014" name="Int. J. Syst. Evol. Microbiol.">
        <title>Complete genome sequence of Corynebacterium casei LMG S-19264T (=DSM 44701T), isolated from a smear-ripened cheese.</title>
        <authorList>
            <consortium name="US DOE Joint Genome Institute (JGI-PGF)"/>
            <person name="Walter F."/>
            <person name="Albersmeier A."/>
            <person name="Kalinowski J."/>
            <person name="Ruckert C."/>
        </authorList>
    </citation>
    <scope>NUCLEOTIDE SEQUENCE</scope>
    <source>
        <strain evidence="6">CGMCC 1.15454</strain>
    </source>
</reference>
<dbReference type="InterPro" id="IPR008920">
    <property type="entry name" value="TF_FadR/GntR_C"/>
</dbReference>
<evidence type="ECO:0000256" key="4">
    <source>
        <dbReference type="SAM" id="Coils"/>
    </source>
</evidence>
<feature type="coiled-coil region" evidence="4">
    <location>
        <begin position="94"/>
        <end position="121"/>
    </location>
</feature>
<dbReference type="InterPro" id="IPR000524">
    <property type="entry name" value="Tscrpt_reg_HTH_GntR"/>
</dbReference>
<dbReference type="EMBL" id="BMJD01000022">
    <property type="protein sequence ID" value="GGB48215.1"/>
    <property type="molecule type" value="Genomic_DNA"/>
</dbReference>
<dbReference type="Gene3D" id="1.10.10.10">
    <property type="entry name" value="Winged helix-like DNA-binding domain superfamily/Winged helix DNA-binding domain"/>
    <property type="match status" value="1"/>
</dbReference>
<dbReference type="AlphaFoldDB" id="A0A9W5TYQ1"/>
<dbReference type="SMART" id="SM00895">
    <property type="entry name" value="FCD"/>
    <property type="match status" value="1"/>
</dbReference>
<dbReference type="Pfam" id="PF07729">
    <property type="entry name" value="FCD"/>
    <property type="match status" value="1"/>
</dbReference>
<reference evidence="6" key="2">
    <citation type="submission" date="2020-09" db="EMBL/GenBank/DDBJ databases">
        <authorList>
            <person name="Sun Q."/>
            <person name="Zhou Y."/>
        </authorList>
    </citation>
    <scope>NUCLEOTIDE SEQUENCE</scope>
    <source>
        <strain evidence="6">CGMCC 1.15454</strain>
    </source>
</reference>
<name>A0A9W5TYQ1_9BACI</name>
<keyword evidence="3" id="KW-0804">Transcription</keyword>
<protein>
    <submittedName>
        <fullName evidence="6">GntR family transcriptional regulator</fullName>
    </submittedName>
</protein>
<feature type="domain" description="HTH gntR-type" evidence="5">
    <location>
        <begin position="2"/>
        <end position="69"/>
    </location>
</feature>
<comment type="caution">
    <text evidence="6">The sequence shown here is derived from an EMBL/GenBank/DDBJ whole genome shotgun (WGS) entry which is preliminary data.</text>
</comment>